<dbReference type="OrthoDB" id="9969517at2759"/>
<reference evidence="1 2" key="1">
    <citation type="journal article" date="2018" name="Nat. Ecol. Evol.">
        <title>Shark genomes provide insights into elasmobranch evolution and the origin of vertebrates.</title>
        <authorList>
            <person name="Hara Y"/>
            <person name="Yamaguchi K"/>
            <person name="Onimaru K"/>
            <person name="Kadota M"/>
            <person name="Koyanagi M"/>
            <person name="Keeley SD"/>
            <person name="Tatsumi K"/>
            <person name="Tanaka K"/>
            <person name="Motone F"/>
            <person name="Kageyama Y"/>
            <person name="Nozu R"/>
            <person name="Adachi N"/>
            <person name="Nishimura O"/>
            <person name="Nakagawa R"/>
            <person name="Tanegashima C"/>
            <person name="Kiyatake I"/>
            <person name="Matsumoto R"/>
            <person name="Murakumo K"/>
            <person name="Nishida K"/>
            <person name="Terakita A"/>
            <person name="Kuratani S"/>
            <person name="Sato K"/>
            <person name="Hyodo S Kuraku.S."/>
        </authorList>
    </citation>
    <scope>NUCLEOTIDE SEQUENCE [LARGE SCALE GENOMIC DNA]</scope>
</reference>
<accession>A0A401P1M9</accession>
<dbReference type="EMBL" id="BFAA01004340">
    <property type="protein sequence ID" value="GCB67021.1"/>
    <property type="molecule type" value="Genomic_DNA"/>
</dbReference>
<evidence type="ECO:0000313" key="2">
    <source>
        <dbReference type="Proteomes" id="UP000288216"/>
    </source>
</evidence>
<keyword evidence="2" id="KW-1185">Reference proteome</keyword>
<dbReference type="Proteomes" id="UP000288216">
    <property type="component" value="Unassembled WGS sequence"/>
</dbReference>
<proteinExistence type="predicted"/>
<gene>
    <name evidence="1" type="ORF">scyTo_0010182</name>
</gene>
<name>A0A401P1M9_SCYTO</name>
<comment type="caution">
    <text evidence="1">The sequence shown here is derived from an EMBL/GenBank/DDBJ whole genome shotgun (WGS) entry which is preliminary data.</text>
</comment>
<sequence>MVSLEVTYNVTRLLDVLRSKCYDYPSAIIWAETRLQEAIGGYTYRIAPESKLYRRSKRSILRVGVVGELFGSANSVMNSAQLAEANNYASWVAAEVGKGLQYGAYGTEYALTAINLQGEGLVRVLDMQSAGIIHTTEEEAKG</sequence>
<evidence type="ECO:0000313" key="1">
    <source>
        <dbReference type="EMBL" id="GCB67021.1"/>
    </source>
</evidence>
<protein>
    <submittedName>
        <fullName evidence="1">Uncharacterized protein</fullName>
    </submittedName>
</protein>
<dbReference type="AlphaFoldDB" id="A0A401P1M9"/>
<organism evidence="1 2">
    <name type="scientific">Scyliorhinus torazame</name>
    <name type="common">Cloudy catshark</name>
    <name type="synonym">Catulus torazame</name>
    <dbReference type="NCBI Taxonomy" id="75743"/>
    <lineage>
        <taxon>Eukaryota</taxon>
        <taxon>Metazoa</taxon>
        <taxon>Chordata</taxon>
        <taxon>Craniata</taxon>
        <taxon>Vertebrata</taxon>
        <taxon>Chondrichthyes</taxon>
        <taxon>Elasmobranchii</taxon>
        <taxon>Galeomorphii</taxon>
        <taxon>Galeoidea</taxon>
        <taxon>Carcharhiniformes</taxon>
        <taxon>Scyliorhinidae</taxon>
        <taxon>Scyliorhinus</taxon>
    </lineage>
</organism>